<dbReference type="EMBL" id="BMMW01000001">
    <property type="protein sequence ID" value="GGK33282.1"/>
    <property type="molecule type" value="Genomic_DNA"/>
</dbReference>
<comment type="caution">
    <text evidence="1">The sequence shown here is derived from an EMBL/GenBank/DDBJ whole genome shotgun (WGS) entry which is preliminary data.</text>
</comment>
<protein>
    <submittedName>
        <fullName evidence="1">Uncharacterized protein</fullName>
    </submittedName>
</protein>
<reference evidence="1" key="2">
    <citation type="submission" date="2020-09" db="EMBL/GenBank/DDBJ databases">
        <authorList>
            <person name="Sun Q."/>
            <person name="Zhou Y."/>
        </authorList>
    </citation>
    <scope>NUCLEOTIDE SEQUENCE</scope>
    <source>
        <strain evidence="1">CGMCC 4.7278</strain>
    </source>
</reference>
<accession>A0A917V3T3</accession>
<organism evidence="1 2">
    <name type="scientific">Nocardia camponoti</name>
    <dbReference type="NCBI Taxonomy" id="1616106"/>
    <lineage>
        <taxon>Bacteria</taxon>
        <taxon>Bacillati</taxon>
        <taxon>Actinomycetota</taxon>
        <taxon>Actinomycetes</taxon>
        <taxon>Mycobacteriales</taxon>
        <taxon>Nocardiaceae</taxon>
        <taxon>Nocardia</taxon>
    </lineage>
</organism>
<evidence type="ECO:0000313" key="2">
    <source>
        <dbReference type="Proteomes" id="UP000612956"/>
    </source>
</evidence>
<evidence type="ECO:0000313" key="1">
    <source>
        <dbReference type="EMBL" id="GGK33282.1"/>
    </source>
</evidence>
<keyword evidence="2" id="KW-1185">Reference proteome</keyword>
<dbReference type="Proteomes" id="UP000612956">
    <property type="component" value="Unassembled WGS sequence"/>
</dbReference>
<name>A0A917V3T3_9NOCA</name>
<proteinExistence type="predicted"/>
<gene>
    <name evidence="1" type="ORF">GCM10011591_01150</name>
</gene>
<reference evidence="1" key="1">
    <citation type="journal article" date="2014" name="Int. J. Syst. Evol. Microbiol.">
        <title>Complete genome sequence of Corynebacterium casei LMG S-19264T (=DSM 44701T), isolated from a smear-ripened cheese.</title>
        <authorList>
            <consortium name="US DOE Joint Genome Institute (JGI-PGF)"/>
            <person name="Walter F."/>
            <person name="Albersmeier A."/>
            <person name="Kalinowski J."/>
            <person name="Ruckert C."/>
        </authorList>
    </citation>
    <scope>NUCLEOTIDE SEQUENCE</scope>
    <source>
        <strain evidence="1">CGMCC 4.7278</strain>
    </source>
</reference>
<dbReference type="RefSeq" id="WP_188826729.1">
    <property type="nucleotide sequence ID" value="NZ_BMMW01000001.1"/>
</dbReference>
<sequence length="331" mass="35621">MSDNIGYGELLPPRNHGTTWRESEYRLLVDHLRAGVELAETARRVGRTESAVRAALRNLVPPEESVPAGSRERSLRARLVAEPEWDWFAVVVERHANSGSGLWRTTDEHIVRIGWRRRTPMAVLAPQVGTSELAVAELLRSLGYVDSIAEVVDALGATPGQALAKRVAAARDSSATARWVLVVDGASGVSKPRNAPVARHISVHDSRRAAEAERDRVLAWHARVSSPSTDATPWWTIAERSLGARGGTTVAGVLTEREGGIRASALAVGDVIRVPGPDGLQDRIIAIAPSAPGGPVLVDLAPVAHSRVRRVVEFAADEVVEVVGQRQERAS</sequence>
<dbReference type="AlphaFoldDB" id="A0A917V3T3"/>